<dbReference type="Proteomes" id="UP000789920">
    <property type="component" value="Unassembled WGS sequence"/>
</dbReference>
<reference evidence="1" key="1">
    <citation type="submission" date="2021-06" db="EMBL/GenBank/DDBJ databases">
        <authorList>
            <person name="Kallberg Y."/>
            <person name="Tangrot J."/>
            <person name="Rosling A."/>
        </authorList>
    </citation>
    <scope>NUCLEOTIDE SEQUENCE</scope>
    <source>
        <strain evidence="1">MA461A</strain>
    </source>
</reference>
<accession>A0ACA9SYJ8</accession>
<protein>
    <submittedName>
        <fullName evidence="1">2561_t:CDS:1</fullName>
    </submittedName>
</protein>
<comment type="caution">
    <text evidence="1">The sequence shown here is derived from an EMBL/GenBank/DDBJ whole genome shotgun (WGS) entry which is preliminary data.</text>
</comment>
<evidence type="ECO:0000313" key="2">
    <source>
        <dbReference type="Proteomes" id="UP000789920"/>
    </source>
</evidence>
<feature type="non-terminal residue" evidence="1">
    <location>
        <position position="118"/>
    </location>
</feature>
<proteinExistence type="predicted"/>
<evidence type="ECO:0000313" key="1">
    <source>
        <dbReference type="EMBL" id="CAG8850895.1"/>
    </source>
</evidence>
<feature type="non-terminal residue" evidence="1">
    <location>
        <position position="1"/>
    </location>
</feature>
<dbReference type="EMBL" id="CAJVQC010173161">
    <property type="protein sequence ID" value="CAG8850895.1"/>
    <property type="molecule type" value="Genomic_DNA"/>
</dbReference>
<organism evidence="1 2">
    <name type="scientific">Racocetra persica</name>
    <dbReference type="NCBI Taxonomy" id="160502"/>
    <lineage>
        <taxon>Eukaryota</taxon>
        <taxon>Fungi</taxon>
        <taxon>Fungi incertae sedis</taxon>
        <taxon>Mucoromycota</taxon>
        <taxon>Glomeromycotina</taxon>
        <taxon>Glomeromycetes</taxon>
        <taxon>Diversisporales</taxon>
        <taxon>Gigasporaceae</taxon>
        <taxon>Racocetra</taxon>
    </lineage>
</organism>
<name>A0ACA9SYJ8_9GLOM</name>
<sequence>LHPNVKPILPKGSTIYHVSKEFGTATMDGLGHNVSENLDTLSVNPPQLRKIWVYLFGPATNHPPFDLAFQYSETPLFARLDNRVVDVVHLHGATNAFVIDFLKELYNEDQYSKPSPPI</sequence>
<keyword evidence="2" id="KW-1185">Reference proteome</keyword>
<gene>
    <name evidence="1" type="ORF">RPERSI_LOCUS36310</name>
</gene>